<dbReference type="NCBIfam" id="NF006825">
    <property type="entry name" value="PRK09347.1-2"/>
    <property type="match status" value="1"/>
</dbReference>
<dbReference type="Proteomes" id="UP000030680">
    <property type="component" value="Unassembled WGS sequence"/>
</dbReference>
<dbReference type="AlphaFoldDB" id="M2VSV3"/>
<proteinExistence type="inferred from homology"/>
<dbReference type="GO" id="GO:0008270">
    <property type="term" value="F:zinc ion binding"/>
    <property type="evidence" value="ECO:0007669"/>
    <property type="project" value="TreeGrafter"/>
</dbReference>
<dbReference type="GeneID" id="17085228"/>
<dbReference type="PANTHER" id="PTHR11109">
    <property type="entry name" value="GTP CYCLOHYDROLASE I"/>
    <property type="match status" value="1"/>
</dbReference>
<feature type="compositionally biased region" description="Low complexity" evidence="8">
    <location>
        <begin position="60"/>
        <end position="70"/>
    </location>
</feature>
<dbReference type="OrthoDB" id="4966at2759"/>
<dbReference type="NCBIfam" id="NF006826">
    <property type="entry name" value="PRK09347.1-3"/>
    <property type="match status" value="1"/>
</dbReference>
<organism evidence="10 11">
    <name type="scientific">Galdieria sulphuraria</name>
    <name type="common">Red alga</name>
    <dbReference type="NCBI Taxonomy" id="130081"/>
    <lineage>
        <taxon>Eukaryota</taxon>
        <taxon>Rhodophyta</taxon>
        <taxon>Bangiophyceae</taxon>
        <taxon>Galdieriales</taxon>
        <taxon>Galdieriaceae</taxon>
        <taxon>Galdieria</taxon>
    </lineage>
</organism>
<evidence type="ECO:0000256" key="2">
    <source>
        <dbReference type="ARBA" id="ARBA00005080"/>
    </source>
</evidence>
<dbReference type="GO" id="GO:0005525">
    <property type="term" value="F:GTP binding"/>
    <property type="evidence" value="ECO:0007669"/>
    <property type="project" value="TreeGrafter"/>
</dbReference>
<dbReference type="NCBIfam" id="TIGR00063">
    <property type="entry name" value="folE"/>
    <property type="match status" value="1"/>
</dbReference>
<dbReference type="GO" id="GO:0005737">
    <property type="term" value="C:cytoplasm"/>
    <property type="evidence" value="ECO:0007669"/>
    <property type="project" value="TreeGrafter"/>
</dbReference>
<dbReference type="InterPro" id="IPR001474">
    <property type="entry name" value="GTP_CycHdrlase_I"/>
</dbReference>
<evidence type="ECO:0000256" key="8">
    <source>
        <dbReference type="SAM" id="MobiDB-lite"/>
    </source>
</evidence>
<comment type="catalytic activity">
    <reaction evidence="1">
        <text>GTP + H2O = 7,8-dihydroneopterin 3'-triphosphate + formate + H(+)</text>
        <dbReference type="Rhea" id="RHEA:17473"/>
        <dbReference type="ChEBI" id="CHEBI:15377"/>
        <dbReference type="ChEBI" id="CHEBI:15378"/>
        <dbReference type="ChEBI" id="CHEBI:15740"/>
        <dbReference type="ChEBI" id="CHEBI:37565"/>
        <dbReference type="ChEBI" id="CHEBI:58462"/>
        <dbReference type="EC" id="3.5.4.16"/>
    </reaction>
</comment>
<evidence type="ECO:0000256" key="1">
    <source>
        <dbReference type="ARBA" id="ARBA00001052"/>
    </source>
</evidence>
<dbReference type="GO" id="GO:0003934">
    <property type="term" value="F:GTP cyclohydrolase I activity"/>
    <property type="evidence" value="ECO:0007669"/>
    <property type="project" value="UniProtKB-EC"/>
</dbReference>
<dbReference type="PROSITE" id="PS00859">
    <property type="entry name" value="GTP_CYCLOHYDROL_1_1"/>
    <property type="match status" value="1"/>
</dbReference>
<dbReference type="EMBL" id="KB454565">
    <property type="protein sequence ID" value="EME26236.1"/>
    <property type="molecule type" value="Genomic_DNA"/>
</dbReference>
<dbReference type="Gramene" id="EME26236">
    <property type="protein sequence ID" value="EME26236"/>
    <property type="gene ID" value="Gasu_61150"/>
</dbReference>
<dbReference type="eggNOG" id="KOG2698">
    <property type="taxonomic scope" value="Eukaryota"/>
</dbReference>
<feature type="compositionally biased region" description="Polar residues" evidence="8">
    <location>
        <begin position="71"/>
        <end position="83"/>
    </location>
</feature>
<keyword evidence="6 10" id="KW-0378">Hydrolase</keyword>
<protein>
    <recommendedName>
        <fullName evidence="5">GTP cyclohydrolase 1</fullName>
        <ecNumber evidence="4">3.5.4.16</ecNumber>
    </recommendedName>
    <alternativeName>
        <fullName evidence="7">GTP cyclohydrolase I</fullName>
    </alternativeName>
</protein>
<dbReference type="InterPro" id="IPR043133">
    <property type="entry name" value="GTP-CH-I_C/QueF"/>
</dbReference>
<feature type="domain" description="GTP cyclohydrolase I" evidence="9">
    <location>
        <begin position="97"/>
        <end position="270"/>
    </location>
</feature>
<dbReference type="RefSeq" id="XP_005702756.1">
    <property type="nucleotide sequence ID" value="XM_005702699.1"/>
</dbReference>
<evidence type="ECO:0000313" key="11">
    <source>
        <dbReference type="Proteomes" id="UP000030680"/>
    </source>
</evidence>
<evidence type="ECO:0000259" key="9">
    <source>
        <dbReference type="Pfam" id="PF01227"/>
    </source>
</evidence>
<dbReference type="InterPro" id="IPR020602">
    <property type="entry name" value="GTP_CycHdrlase_I_dom"/>
</dbReference>
<dbReference type="Gene3D" id="1.10.286.10">
    <property type="match status" value="1"/>
</dbReference>
<dbReference type="OMA" id="CEHMCMS"/>
<evidence type="ECO:0000256" key="3">
    <source>
        <dbReference type="ARBA" id="ARBA00008085"/>
    </source>
</evidence>
<evidence type="ECO:0000256" key="6">
    <source>
        <dbReference type="ARBA" id="ARBA00022801"/>
    </source>
</evidence>
<gene>
    <name evidence="10" type="ORF">Gasu_61150</name>
</gene>
<name>M2VSV3_GALSU</name>
<dbReference type="EC" id="3.5.4.16" evidence="4"/>
<dbReference type="GO" id="GO:0046654">
    <property type="term" value="P:tetrahydrofolate biosynthetic process"/>
    <property type="evidence" value="ECO:0007669"/>
    <property type="project" value="InterPro"/>
</dbReference>
<dbReference type="PROSITE" id="PS00860">
    <property type="entry name" value="GTP_CYCLOHYDROL_1_2"/>
    <property type="match status" value="1"/>
</dbReference>
<keyword evidence="11" id="KW-1185">Reference proteome</keyword>
<dbReference type="PANTHER" id="PTHR11109:SF7">
    <property type="entry name" value="GTP CYCLOHYDROLASE 1"/>
    <property type="match status" value="1"/>
</dbReference>
<evidence type="ECO:0000256" key="7">
    <source>
        <dbReference type="ARBA" id="ARBA00030854"/>
    </source>
</evidence>
<dbReference type="UniPathway" id="UPA00848">
    <property type="reaction ID" value="UER00151"/>
</dbReference>
<dbReference type="KEGG" id="gsl:Gasu_61150"/>
<accession>M2VSV3</accession>
<comment type="similarity">
    <text evidence="3">Belongs to the GTP cyclohydrolase I family.</text>
</comment>
<feature type="region of interest" description="Disordered" evidence="8">
    <location>
        <begin position="50"/>
        <end position="83"/>
    </location>
</feature>
<sequence length="271" mass="30265">MRVPEFFNTPLTCEISMNGTCKNTDHLREERVEDVAGGLLKGHLDLVESTDSTTEKSFSDNRSVSSSGSSNVQDTITTNLGESSDSFERHKSLVNVAQVLLESIGEDVNREGLRKTPERFAKAIEFLTSGYQQSVEEAVNGALFEEDVDAQEPVTVRDIDVFSLCEHHMLPFFGKCTVSYVPNKKVIGLSKLGRIVDILSRRLQVQERLTKQIAETIEKITEAHGVAVEMEARHLCMACRGVQKNNAVTITRSMRGVFKNNAILRQEFLKK</sequence>
<dbReference type="STRING" id="130081.M2VSV3"/>
<dbReference type="FunFam" id="3.30.1130.10:FF:000001">
    <property type="entry name" value="GTP cyclohydrolase 1"/>
    <property type="match status" value="1"/>
</dbReference>
<dbReference type="Pfam" id="PF01227">
    <property type="entry name" value="GTP_cyclohydroI"/>
    <property type="match status" value="1"/>
</dbReference>
<evidence type="ECO:0000256" key="4">
    <source>
        <dbReference type="ARBA" id="ARBA00012715"/>
    </source>
</evidence>
<dbReference type="GO" id="GO:0006729">
    <property type="term" value="P:tetrahydrobiopterin biosynthetic process"/>
    <property type="evidence" value="ECO:0007669"/>
    <property type="project" value="TreeGrafter"/>
</dbReference>
<dbReference type="InterPro" id="IPR018234">
    <property type="entry name" value="GTP_CycHdrlase_I_CS"/>
</dbReference>
<evidence type="ECO:0000313" key="10">
    <source>
        <dbReference type="EMBL" id="EME26236.1"/>
    </source>
</evidence>
<dbReference type="Gene3D" id="3.30.1130.10">
    <property type="match status" value="1"/>
</dbReference>
<evidence type="ECO:0000256" key="5">
    <source>
        <dbReference type="ARBA" id="ARBA00017272"/>
    </source>
</evidence>
<dbReference type="SUPFAM" id="SSF55620">
    <property type="entry name" value="Tetrahydrobiopterin biosynthesis enzymes-like"/>
    <property type="match status" value="1"/>
</dbReference>
<dbReference type="InterPro" id="IPR043134">
    <property type="entry name" value="GTP-CH-I_N"/>
</dbReference>
<comment type="pathway">
    <text evidence="2">Cofactor biosynthesis; 7,8-dihydroneopterin triphosphate biosynthesis; 7,8-dihydroneopterin triphosphate from GTP: step 1/1.</text>
</comment>
<dbReference type="HAMAP" id="MF_00223">
    <property type="entry name" value="FolE"/>
    <property type="match status" value="1"/>
</dbReference>
<reference evidence="11" key="1">
    <citation type="journal article" date="2013" name="Science">
        <title>Gene transfer from bacteria and archaea facilitated evolution of an extremophilic eukaryote.</title>
        <authorList>
            <person name="Schonknecht G."/>
            <person name="Chen W.H."/>
            <person name="Ternes C.M."/>
            <person name="Barbier G.G."/>
            <person name="Shrestha R.P."/>
            <person name="Stanke M."/>
            <person name="Brautigam A."/>
            <person name="Baker B.J."/>
            <person name="Banfield J.F."/>
            <person name="Garavito R.M."/>
            <person name="Carr K."/>
            <person name="Wilkerson C."/>
            <person name="Rensing S.A."/>
            <person name="Gagneul D."/>
            <person name="Dickenson N.E."/>
            <person name="Oesterhelt C."/>
            <person name="Lercher M.J."/>
            <person name="Weber A.P."/>
        </authorList>
    </citation>
    <scope>NUCLEOTIDE SEQUENCE [LARGE SCALE GENOMIC DNA]</scope>
    <source>
        <strain evidence="11">074W</strain>
    </source>
</reference>